<name>A0A0P9F671_9CHLR</name>
<accession>A0A0P9F671</accession>
<organism evidence="1 2">
    <name type="scientific">Kouleothrix aurantiaca</name>
    <dbReference type="NCBI Taxonomy" id="186479"/>
    <lineage>
        <taxon>Bacteria</taxon>
        <taxon>Bacillati</taxon>
        <taxon>Chloroflexota</taxon>
        <taxon>Chloroflexia</taxon>
        <taxon>Chloroflexales</taxon>
        <taxon>Roseiflexineae</taxon>
        <taxon>Roseiflexaceae</taxon>
        <taxon>Kouleothrix</taxon>
    </lineage>
</organism>
<feature type="non-terminal residue" evidence="1">
    <location>
        <position position="107"/>
    </location>
</feature>
<gene>
    <name evidence="1" type="ORF">SE17_17950</name>
</gene>
<protein>
    <submittedName>
        <fullName evidence="1">Uncharacterized protein</fullName>
    </submittedName>
</protein>
<dbReference type="Gene3D" id="3.30.450.40">
    <property type="match status" value="1"/>
</dbReference>
<dbReference type="AlphaFoldDB" id="A0A0P9F671"/>
<reference evidence="1 2" key="1">
    <citation type="submission" date="2015-09" db="EMBL/GenBank/DDBJ databases">
        <title>Draft genome sequence of Kouleothrix aurantiaca JCM 19913.</title>
        <authorList>
            <person name="Hemp J."/>
        </authorList>
    </citation>
    <scope>NUCLEOTIDE SEQUENCE [LARGE SCALE GENOMIC DNA]</scope>
    <source>
        <strain evidence="1 2">COM-B</strain>
    </source>
</reference>
<sequence length="107" mass="12230">MVAQQRFLLDASALLASSLEYEQTFEQLAQRLVPGMADWCAVHILEPDETVRRLTMVHVDPAKTELARQRPDRYSLQPGGQHIVPQVLRTKQAEFYPTVRDELLAQT</sequence>
<evidence type="ECO:0000313" key="1">
    <source>
        <dbReference type="EMBL" id="KPV52018.1"/>
    </source>
</evidence>
<dbReference type="SUPFAM" id="SSF55781">
    <property type="entry name" value="GAF domain-like"/>
    <property type="match status" value="1"/>
</dbReference>
<dbReference type="Proteomes" id="UP000050509">
    <property type="component" value="Unassembled WGS sequence"/>
</dbReference>
<evidence type="ECO:0000313" key="2">
    <source>
        <dbReference type="Proteomes" id="UP000050509"/>
    </source>
</evidence>
<comment type="caution">
    <text evidence="1">The sequence shown here is derived from an EMBL/GenBank/DDBJ whole genome shotgun (WGS) entry which is preliminary data.</text>
</comment>
<dbReference type="InterPro" id="IPR029016">
    <property type="entry name" value="GAF-like_dom_sf"/>
</dbReference>
<keyword evidence="2" id="KW-1185">Reference proteome</keyword>
<dbReference type="EMBL" id="LJCR01000689">
    <property type="protein sequence ID" value="KPV52018.1"/>
    <property type="molecule type" value="Genomic_DNA"/>
</dbReference>
<proteinExistence type="predicted"/>